<gene>
    <name evidence="2" type="ORF">R3P38DRAFT_2761424</name>
</gene>
<proteinExistence type="predicted"/>
<organism evidence="2 3">
    <name type="scientific">Favolaschia claudopus</name>
    <dbReference type="NCBI Taxonomy" id="2862362"/>
    <lineage>
        <taxon>Eukaryota</taxon>
        <taxon>Fungi</taxon>
        <taxon>Dikarya</taxon>
        <taxon>Basidiomycota</taxon>
        <taxon>Agaricomycotina</taxon>
        <taxon>Agaricomycetes</taxon>
        <taxon>Agaricomycetidae</taxon>
        <taxon>Agaricales</taxon>
        <taxon>Marasmiineae</taxon>
        <taxon>Mycenaceae</taxon>
        <taxon>Favolaschia</taxon>
    </lineage>
</organism>
<evidence type="ECO:0000313" key="3">
    <source>
        <dbReference type="Proteomes" id="UP001362999"/>
    </source>
</evidence>
<name>A0AAW0DQJ5_9AGAR</name>
<keyword evidence="3" id="KW-1185">Reference proteome</keyword>
<comment type="caution">
    <text evidence="2">The sequence shown here is derived from an EMBL/GenBank/DDBJ whole genome shotgun (WGS) entry which is preliminary data.</text>
</comment>
<protein>
    <submittedName>
        <fullName evidence="2">Uncharacterized protein</fullName>
    </submittedName>
</protein>
<reference evidence="2 3" key="1">
    <citation type="journal article" date="2024" name="J Genomics">
        <title>Draft genome sequencing and assembly of Favolaschia claudopus CIRM-BRFM 2984 isolated from oak limbs.</title>
        <authorList>
            <person name="Navarro D."/>
            <person name="Drula E."/>
            <person name="Chaduli D."/>
            <person name="Cazenave R."/>
            <person name="Ahrendt S."/>
            <person name="Wang J."/>
            <person name="Lipzen A."/>
            <person name="Daum C."/>
            <person name="Barry K."/>
            <person name="Grigoriev I.V."/>
            <person name="Favel A."/>
            <person name="Rosso M.N."/>
            <person name="Martin F."/>
        </authorList>
    </citation>
    <scope>NUCLEOTIDE SEQUENCE [LARGE SCALE GENOMIC DNA]</scope>
    <source>
        <strain evidence="2 3">CIRM-BRFM 2984</strain>
    </source>
</reference>
<dbReference type="Proteomes" id="UP001362999">
    <property type="component" value="Unassembled WGS sequence"/>
</dbReference>
<dbReference type="AlphaFoldDB" id="A0AAW0DQJ5"/>
<feature type="region of interest" description="Disordered" evidence="1">
    <location>
        <begin position="1"/>
        <end position="23"/>
    </location>
</feature>
<sequence>MARSNKRSSPPPRKPPARLLGKEMGKYAAQLPPNYTPPANGSTLVLAWLKDEERHVDLKLHRPPKDTWFCLADHKMALETIGLHPMMPIEHYDKRTRKWSLLEWDKQFQLPTKGTLLLRKKKVVTVMPATWKNYI</sequence>
<accession>A0AAW0DQJ5</accession>
<evidence type="ECO:0000313" key="2">
    <source>
        <dbReference type="EMBL" id="KAK7053668.1"/>
    </source>
</evidence>
<evidence type="ECO:0000256" key="1">
    <source>
        <dbReference type="SAM" id="MobiDB-lite"/>
    </source>
</evidence>
<dbReference type="EMBL" id="JAWWNJ010000006">
    <property type="protein sequence ID" value="KAK7053668.1"/>
    <property type="molecule type" value="Genomic_DNA"/>
</dbReference>